<feature type="compositionally biased region" description="Acidic residues" evidence="1">
    <location>
        <begin position="100"/>
        <end position="112"/>
    </location>
</feature>
<dbReference type="OrthoDB" id="3799619at2759"/>
<dbReference type="AlphaFoldDB" id="A0A9P9DX70"/>
<protein>
    <submittedName>
        <fullName evidence="3">Uncharacterized protein</fullName>
    </submittedName>
</protein>
<keyword evidence="2" id="KW-1133">Transmembrane helix</keyword>
<dbReference type="EMBL" id="JAGMWT010000006">
    <property type="protein sequence ID" value="KAH7126727.1"/>
    <property type="molecule type" value="Genomic_DNA"/>
</dbReference>
<evidence type="ECO:0000256" key="2">
    <source>
        <dbReference type="SAM" id="Phobius"/>
    </source>
</evidence>
<feature type="region of interest" description="Disordered" evidence="1">
    <location>
        <begin position="73"/>
        <end position="112"/>
    </location>
</feature>
<organism evidence="3 4">
    <name type="scientific">Dendryphion nanum</name>
    <dbReference type="NCBI Taxonomy" id="256645"/>
    <lineage>
        <taxon>Eukaryota</taxon>
        <taxon>Fungi</taxon>
        <taxon>Dikarya</taxon>
        <taxon>Ascomycota</taxon>
        <taxon>Pezizomycotina</taxon>
        <taxon>Dothideomycetes</taxon>
        <taxon>Pleosporomycetidae</taxon>
        <taxon>Pleosporales</taxon>
        <taxon>Torulaceae</taxon>
        <taxon>Dendryphion</taxon>
    </lineage>
</organism>
<name>A0A9P9DX70_9PLEO</name>
<proteinExistence type="predicted"/>
<gene>
    <name evidence="3" type="ORF">B0J11DRAFT_567503</name>
</gene>
<evidence type="ECO:0000256" key="1">
    <source>
        <dbReference type="SAM" id="MobiDB-lite"/>
    </source>
</evidence>
<comment type="caution">
    <text evidence="3">The sequence shown here is derived from an EMBL/GenBank/DDBJ whole genome shotgun (WGS) entry which is preliminary data.</text>
</comment>
<reference evidence="3" key="1">
    <citation type="journal article" date="2021" name="Nat. Commun.">
        <title>Genetic determinants of endophytism in the Arabidopsis root mycobiome.</title>
        <authorList>
            <person name="Mesny F."/>
            <person name="Miyauchi S."/>
            <person name="Thiergart T."/>
            <person name="Pickel B."/>
            <person name="Atanasova L."/>
            <person name="Karlsson M."/>
            <person name="Huettel B."/>
            <person name="Barry K.W."/>
            <person name="Haridas S."/>
            <person name="Chen C."/>
            <person name="Bauer D."/>
            <person name="Andreopoulos W."/>
            <person name="Pangilinan J."/>
            <person name="LaButti K."/>
            <person name="Riley R."/>
            <person name="Lipzen A."/>
            <person name="Clum A."/>
            <person name="Drula E."/>
            <person name="Henrissat B."/>
            <person name="Kohler A."/>
            <person name="Grigoriev I.V."/>
            <person name="Martin F.M."/>
            <person name="Hacquard S."/>
        </authorList>
    </citation>
    <scope>NUCLEOTIDE SEQUENCE</scope>
    <source>
        <strain evidence="3">MPI-CAGE-CH-0243</strain>
    </source>
</reference>
<dbReference type="Proteomes" id="UP000700596">
    <property type="component" value="Unassembled WGS sequence"/>
</dbReference>
<evidence type="ECO:0000313" key="4">
    <source>
        <dbReference type="Proteomes" id="UP000700596"/>
    </source>
</evidence>
<keyword evidence="2" id="KW-0812">Transmembrane</keyword>
<keyword evidence="2" id="KW-0472">Membrane</keyword>
<keyword evidence="4" id="KW-1185">Reference proteome</keyword>
<evidence type="ECO:0000313" key="3">
    <source>
        <dbReference type="EMBL" id="KAH7126727.1"/>
    </source>
</evidence>
<sequence>MATAKSFTNYRNSGEKDDLFTSKSREIRTRLEVNNALPAYTTNLLSLLPPRTTSHPPTNTHTMELTIEQFFTPRRERSDNPPAPPNTPETVIAVSREGKDDDDDGDDDDDDDEMELSLVSIVDGEAGSLEPAIIDNNVSNDVFSISHFSQIPATTLPCLSPTTSPFTLTLRLLFRTPAQHGIGKIQGKMAAVGAEMLALWGYTKEHCGGNRLLHHWPQYTRYTALEEAVKLLNKAVSKSKDLACEPLKADCSPEVDLETINNILRAATSISKRAASIIRALSNQIEKSEEQIGASHMSAREKAHTKNRIIIEVDRLSKISTAAVDATSSARKRLLRKAFAVEDSNLQNTPRWKYLIIMVLGFFLIALMMLGMMTIQLREQARVGQKQSRAMIRNLQTQVFRMQTQLDNTVVNQRNDLYALEQLFQPIEVAIAQAIEVYGQRIDNIWEALGPPNANGTYYTTTNTPANFDDNPDNDIEHDEKIKELRQKLTQLRQYVLRIDLRLTKQIGRLEKKWKF</sequence>
<feature type="transmembrane region" description="Helical" evidence="2">
    <location>
        <begin position="354"/>
        <end position="375"/>
    </location>
</feature>
<accession>A0A9P9DX70</accession>